<dbReference type="Proteomes" id="UP000014074">
    <property type="component" value="Unassembled WGS sequence"/>
</dbReference>
<gene>
    <name evidence="2" type="ORF">UCRPA7_1655</name>
</gene>
<dbReference type="HOGENOM" id="CLU_642514_0_0_1"/>
<feature type="compositionally biased region" description="Low complexity" evidence="1">
    <location>
        <begin position="300"/>
        <end position="315"/>
    </location>
</feature>
<dbReference type="GeneID" id="19321825"/>
<dbReference type="eggNOG" id="ENOG502SQJB">
    <property type="taxonomic scope" value="Eukaryota"/>
</dbReference>
<name>R8BU46_PHAM7</name>
<feature type="compositionally biased region" description="Polar residues" evidence="1">
    <location>
        <begin position="289"/>
        <end position="299"/>
    </location>
</feature>
<sequence length="442" mass="48617">MSEQRFSRLFVAPDDANWPLTCPINHSFEAALPDVPEEEEQCVLARRSRLSVRSNNSSLRGSQSVPLLRQLVQSQATTARPPSGESVTLGRFDLFAAQTALREGLENEDGGVEILPRDSWEEVIDYCYDHEAEADCDYAWDRPSLDLTRDDSTVTPPAEDDIRHFRSSSQVLPAMLTPGGFDVPALSPASQISSTTMQEAVTPTAPAMSTKSPTRSNFSLPRKDGRQAPRFLHVRTTSHASSFKESQGFTLSPSLLIPGDYHQELLSHQAELRENDEFVGKSPYEEPTLTLSTSNLFVQSRSSASTTGSNDSSRSGSERHISTASTATDYTRLTMSTSSINMEDMVTKEPVPSFVDHDDVTEPTHTRSGSKASPMAVLLESETLGSPLRRDLNRGSDTNLSSKRRDSLHTRRGRARTTSLSTPPPPGQYALFPQINMTGPRI</sequence>
<proteinExistence type="predicted"/>
<dbReference type="AlphaFoldDB" id="R8BU46"/>
<feature type="region of interest" description="Disordered" evidence="1">
    <location>
        <begin position="353"/>
        <end position="442"/>
    </location>
</feature>
<organism evidence="2 3">
    <name type="scientific">Phaeoacremonium minimum (strain UCR-PA7)</name>
    <name type="common">Esca disease fungus</name>
    <name type="synonym">Togninia minima</name>
    <dbReference type="NCBI Taxonomy" id="1286976"/>
    <lineage>
        <taxon>Eukaryota</taxon>
        <taxon>Fungi</taxon>
        <taxon>Dikarya</taxon>
        <taxon>Ascomycota</taxon>
        <taxon>Pezizomycotina</taxon>
        <taxon>Sordariomycetes</taxon>
        <taxon>Sordariomycetidae</taxon>
        <taxon>Togniniales</taxon>
        <taxon>Togniniaceae</taxon>
        <taxon>Phaeoacremonium</taxon>
    </lineage>
</organism>
<protein>
    <submittedName>
        <fullName evidence="2">Putative pak-box p21-rho-binding protein</fullName>
    </submittedName>
</protein>
<feature type="compositionally biased region" description="Polar residues" evidence="1">
    <location>
        <begin position="203"/>
        <end position="219"/>
    </location>
</feature>
<evidence type="ECO:0000313" key="3">
    <source>
        <dbReference type="Proteomes" id="UP000014074"/>
    </source>
</evidence>
<dbReference type="KEGG" id="tmn:UCRPA7_1655"/>
<feature type="region of interest" description="Disordered" evidence="1">
    <location>
        <begin position="203"/>
        <end position="224"/>
    </location>
</feature>
<feature type="region of interest" description="Disordered" evidence="1">
    <location>
        <begin position="283"/>
        <end position="329"/>
    </location>
</feature>
<reference evidence="3" key="1">
    <citation type="journal article" date="2013" name="Genome Announc.">
        <title>Draft genome sequence of the ascomycete Phaeoacremonium aleophilum strain UCR-PA7, a causal agent of the esca disease complex in grapevines.</title>
        <authorList>
            <person name="Blanco-Ulate B."/>
            <person name="Rolshausen P."/>
            <person name="Cantu D."/>
        </authorList>
    </citation>
    <scope>NUCLEOTIDE SEQUENCE [LARGE SCALE GENOMIC DNA]</scope>
    <source>
        <strain evidence="3">UCR-PA7</strain>
    </source>
</reference>
<evidence type="ECO:0000313" key="2">
    <source>
        <dbReference type="EMBL" id="EOO02819.1"/>
    </source>
</evidence>
<accession>R8BU46</accession>
<dbReference type="EMBL" id="KB932897">
    <property type="protein sequence ID" value="EOO02819.1"/>
    <property type="molecule type" value="Genomic_DNA"/>
</dbReference>
<feature type="compositionally biased region" description="Basic and acidic residues" evidence="1">
    <location>
        <begin position="355"/>
        <end position="365"/>
    </location>
</feature>
<evidence type="ECO:0000256" key="1">
    <source>
        <dbReference type="SAM" id="MobiDB-lite"/>
    </source>
</evidence>
<dbReference type="OrthoDB" id="5237293at2759"/>
<dbReference type="RefSeq" id="XP_007912425.1">
    <property type="nucleotide sequence ID" value="XM_007914234.1"/>
</dbReference>
<keyword evidence="3" id="KW-1185">Reference proteome</keyword>